<dbReference type="InterPro" id="IPR051710">
    <property type="entry name" value="Phosphatase_SH3-domain"/>
</dbReference>
<proteinExistence type="predicted"/>
<dbReference type="Proteomes" id="UP000604046">
    <property type="component" value="Unassembled WGS sequence"/>
</dbReference>
<dbReference type="Gene3D" id="3.40.50.1240">
    <property type="entry name" value="Phosphoglycerate mutase-like"/>
    <property type="match status" value="1"/>
</dbReference>
<dbReference type="CDD" id="cd07067">
    <property type="entry name" value="HP_PGM_like"/>
    <property type="match status" value="1"/>
</dbReference>
<protein>
    <submittedName>
        <fullName evidence="3">Uncharacterized protein</fullName>
    </submittedName>
</protein>
<evidence type="ECO:0000313" key="3">
    <source>
        <dbReference type="EMBL" id="CAE7418942.1"/>
    </source>
</evidence>
<evidence type="ECO:0000256" key="2">
    <source>
        <dbReference type="SAM" id="MobiDB-lite"/>
    </source>
</evidence>
<accession>A0A812R474</accession>
<comment type="caution">
    <text evidence="3">The sequence shown here is derived from an EMBL/GenBank/DDBJ whole genome shotgun (WGS) entry which is preliminary data.</text>
</comment>
<dbReference type="EMBL" id="CAJNDS010002299">
    <property type="protein sequence ID" value="CAE7418942.1"/>
    <property type="molecule type" value="Genomic_DNA"/>
</dbReference>
<dbReference type="InterPro" id="IPR013078">
    <property type="entry name" value="His_Pase_superF_clade-1"/>
</dbReference>
<reference evidence="3" key="1">
    <citation type="submission" date="2021-02" db="EMBL/GenBank/DDBJ databases">
        <authorList>
            <person name="Dougan E. K."/>
            <person name="Rhodes N."/>
            <person name="Thang M."/>
            <person name="Chan C."/>
        </authorList>
    </citation>
    <scope>NUCLEOTIDE SEQUENCE</scope>
</reference>
<dbReference type="PANTHER" id="PTHR16469">
    <property type="entry name" value="UBIQUITIN-ASSOCIATED AND SH3 DOMAIN-CONTAINING BA-RELATED"/>
    <property type="match status" value="1"/>
</dbReference>
<dbReference type="InterPro" id="IPR029033">
    <property type="entry name" value="His_PPase_superfam"/>
</dbReference>
<dbReference type="Pfam" id="PF00300">
    <property type="entry name" value="His_Phos_1"/>
    <property type="match status" value="1"/>
</dbReference>
<feature type="region of interest" description="Disordered" evidence="2">
    <location>
        <begin position="237"/>
        <end position="267"/>
    </location>
</feature>
<evidence type="ECO:0000256" key="1">
    <source>
        <dbReference type="SAM" id="Coils"/>
    </source>
</evidence>
<organism evidence="3 4">
    <name type="scientific">Symbiodinium natans</name>
    <dbReference type="NCBI Taxonomy" id="878477"/>
    <lineage>
        <taxon>Eukaryota</taxon>
        <taxon>Sar</taxon>
        <taxon>Alveolata</taxon>
        <taxon>Dinophyceae</taxon>
        <taxon>Suessiales</taxon>
        <taxon>Symbiodiniaceae</taxon>
        <taxon>Symbiodinium</taxon>
    </lineage>
</organism>
<gene>
    <name evidence="3" type="ORF">SNAT2548_LOCUS22783</name>
</gene>
<dbReference type="AlphaFoldDB" id="A0A812R474"/>
<keyword evidence="1" id="KW-0175">Coiled coil</keyword>
<keyword evidence="4" id="KW-1185">Reference proteome</keyword>
<feature type="region of interest" description="Disordered" evidence="2">
    <location>
        <begin position="919"/>
        <end position="944"/>
    </location>
</feature>
<feature type="coiled-coil region" evidence="1">
    <location>
        <begin position="16"/>
        <end position="78"/>
    </location>
</feature>
<feature type="coiled-coil region" evidence="1">
    <location>
        <begin position="111"/>
        <end position="138"/>
    </location>
</feature>
<name>A0A812R474_9DINO</name>
<sequence length="963" mass="104741">MATPVPVVTVAVGGRWQEIEDANHRLSRDLAAAEEDVATQKAALAMAEASLISASSSNRSLHQTLEVKTEEAEALRESLVQSAQALAETSAAASLANEEKAQLTSSCSDLLLECQRLRQSLEDSLAEASQARSQLAARQQDLSLESSQKAEMAAKNLHLESELAMLQSRYTNQGTHVQLLLREKDLTGIHGCPPFCMSCCPAWLPRAPVDATEPLSQRGPEGARAARSSALILVAEGAEAPAAEKPRPRSESKPRSSSAAKKQIEGAAIHGNARAVADLERKLWHAQKAGKSVFKHAEPKTSILARGNLDVTVQLRPSSQVSGRPSLCSWMALVGINEGAGVSRDASNTELSEVAETQEGSSEESVEWTPLAGGYTQATGQFPSLHSNCSLLSESPEAVQSACSRATSVEGSLQDAESILNVDPTQLLSRSFFQSLLELPERSGEFKAAITQENFGTRSPEEIRSLHRSFYTEPLEEVEIEIEKPESGFEVTLSAEWPPAKSCKALRTIVEEPVAAPAAAPEFAQSPGNLVFQHPCSIVGHANRHSAVAVLRHGERQDSVWGSAWHNTEDSQRNPGDCPISDQAVLEARHVARMLRDFGDFGIIVSSPYLRCVQTAIAIADELDLVVLLDHELGEVFGPSVFGDVEPNERFISGHAWRSRKELYDTIKEWTPNLLQGFSKPPAHRVCWKKILGHAPSWGEQMKEARHRYAKRFLTYLSRGRRAKKNMIVVSHGIMVQTCLKVLPSTSAGDVAAIPYCGGLMADFSRPLVRQCSGDSEEADFEVAGFAQFAGWPKTPSQELPVLGDLWPESDGEGRPLPASESEHLEQAQLQGWDVRLLGVDFDSGEETPRTRASLAKRYQDLLTSLKAGSFSWAQLQLLLGDLPTELPAEAFQTVGPAELSDTATQISMELFRSPPKFAPNLALEETSPDPPSKVEQDSVKTTRVPQLNLRSSRLMGRRVSNA</sequence>
<feature type="compositionally biased region" description="Basic and acidic residues" evidence="2">
    <location>
        <begin position="242"/>
        <end position="254"/>
    </location>
</feature>
<dbReference type="SMART" id="SM00855">
    <property type="entry name" value="PGAM"/>
    <property type="match status" value="1"/>
</dbReference>
<dbReference type="OrthoDB" id="414418at2759"/>
<evidence type="ECO:0000313" key="4">
    <source>
        <dbReference type="Proteomes" id="UP000604046"/>
    </source>
</evidence>
<dbReference type="PANTHER" id="PTHR16469:SF27">
    <property type="entry name" value="UBIQUITIN-ASSOCIATED AND SH3 DOMAIN-CONTAINING BA-RELATED"/>
    <property type="match status" value="1"/>
</dbReference>
<dbReference type="SUPFAM" id="SSF53254">
    <property type="entry name" value="Phosphoglycerate mutase-like"/>
    <property type="match status" value="1"/>
</dbReference>